<proteinExistence type="predicted"/>
<organism evidence="2 3">
    <name type="scientific">Nitratireductor indicus C115</name>
    <dbReference type="NCBI Taxonomy" id="1231190"/>
    <lineage>
        <taxon>Bacteria</taxon>
        <taxon>Pseudomonadati</taxon>
        <taxon>Pseudomonadota</taxon>
        <taxon>Alphaproteobacteria</taxon>
        <taxon>Hyphomicrobiales</taxon>
        <taxon>Phyllobacteriaceae</taxon>
        <taxon>Nitratireductor</taxon>
    </lineage>
</organism>
<dbReference type="OrthoDB" id="6586924at2"/>
<dbReference type="PATRIC" id="fig|1231190.3.peg.4806"/>
<feature type="domain" description="DUF6950" evidence="1">
    <location>
        <begin position="5"/>
        <end position="134"/>
    </location>
</feature>
<gene>
    <name evidence="2" type="ORF">NA8A_23327</name>
</gene>
<evidence type="ECO:0000313" key="2">
    <source>
        <dbReference type="EMBL" id="EKF39956.1"/>
    </source>
</evidence>
<accession>K2NY01</accession>
<evidence type="ECO:0000313" key="3">
    <source>
        <dbReference type="Proteomes" id="UP000007374"/>
    </source>
</evidence>
<reference evidence="2 3" key="1">
    <citation type="journal article" date="2012" name="J. Bacteriol.">
        <title>Genome Sequence of Nitratireductor indicus Type Strain C115.</title>
        <authorList>
            <person name="Lai Q."/>
            <person name="Li G."/>
            <person name="Yu Z."/>
            <person name="Shao Z."/>
        </authorList>
    </citation>
    <scope>NUCLEOTIDE SEQUENCE [LARGE SCALE GENOMIC DNA]</scope>
    <source>
        <strain evidence="2 3">C115</strain>
    </source>
</reference>
<comment type="caution">
    <text evidence="2">The sequence shown here is derived from an EMBL/GenBank/DDBJ whole genome shotgun (WGS) entry which is preliminary data.</text>
</comment>
<keyword evidence="3" id="KW-1185">Reference proteome</keyword>
<protein>
    <recommendedName>
        <fullName evidence="1">DUF6950 domain-containing protein</fullName>
    </recommendedName>
</protein>
<dbReference type="Proteomes" id="UP000007374">
    <property type="component" value="Unassembled WGS sequence"/>
</dbReference>
<name>K2NY01_9HYPH</name>
<evidence type="ECO:0000259" key="1">
    <source>
        <dbReference type="Pfam" id="PF22262"/>
    </source>
</evidence>
<dbReference type="InterPro" id="IPR053802">
    <property type="entry name" value="DUF6950"/>
</dbReference>
<sequence>MSRADRLRVFLSRLEGKPVIWGRDDCSAAPALWWSEETGIPVRLPVYSSKEEADAIRNRMGGLSEAWQQIADQVGAVERFWTLQNPPEAGDVGIVRTRLYGEIGGICGAGGILIVRKDNGGWHPFGPIREYVKVFATP</sequence>
<dbReference type="RefSeq" id="WP_009452902.1">
    <property type="nucleotide sequence ID" value="NZ_AMSI01000032.1"/>
</dbReference>
<dbReference type="AlphaFoldDB" id="K2NY01"/>
<dbReference type="STRING" id="721133.SAMN05216176_11769"/>
<dbReference type="eggNOG" id="ENOG502ZDGV">
    <property type="taxonomic scope" value="Bacteria"/>
</dbReference>
<dbReference type="Pfam" id="PF22262">
    <property type="entry name" value="DUF6950"/>
    <property type="match status" value="1"/>
</dbReference>
<dbReference type="EMBL" id="AMSI01000032">
    <property type="protein sequence ID" value="EKF39956.1"/>
    <property type="molecule type" value="Genomic_DNA"/>
</dbReference>